<protein>
    <recommendedName>
        <fullName evidence="4">Peptidase A1 domain-containing protein</fullName>
    </recommendedName>
</protein>
<dbReference type="InterPro" id="IPR001461">
    <property type="entry name" value="Aspartic_peptidase_A1"/>
</dbReference>
<sequence>MIQMHHDNTPIKRSWPGAGSQDRDADPLSPPKLKPQVKGPGTFPGLLAVAAARTLAASGDGDDGSWSSFAVQVGTPPQLLRLYVSTALWQTSVVLPQGCIATDPTDCANLRGNEFMLNESSTWENNTADLSSDIYPFQLGEALGYTGKALLGFDDITLDWAGSGGPSLKNQTVAGIATKDSYLGCLGLAPRASNFTTFVNPVPSLMQNLKNQSLIPSTSWAYTAGNQYRLNQVLGSLTLGGYDRSKFVANDVTWSLYGQDIRDLTVQIDSITSTSGSSQTSLLPNSIPAFLDSGLPYIWLPAESCALFEKAFNLTWNNDTELYPLSDSQHQALLAQNPNITFTLGNLTAGAVVNITLPYAAFDLTAVPPFVTNTTKYFPLKRAANYTQYTLGRVFFQEAYVIADYERGNFSVSQCSWVANTQQDIVAIRPVTTESSTNTIGIGIGTGNSTASTNSTPIGAIVGGVIGGLIVLAIAGFLLYRFCVKPRIHAKEAAEAATAAALAGSDKPPQPSDDPRDPTYVKPELDGQSPAPLSEMAAKRNEWTVEADGEAVEIHELPVEIAEMPSPEPMGAELPNGQEAHEMHQPERFSWEATAVNAQPGRPPRWSWITSPGGERPGASSEKDPMSPPPV</sequence>
<dbReference type="OrthoDB" id="4074350at2759"/>
<keyword evidence="3" id="KW-0812">Transmembrane</keyword>
<feature type="transmembrane region" description="Helical" evidence="3">
    <location>
        <begin position="458"/>
        <end position="480"/>
    </location>
</feature>
<dbReference type="PRINTS" id="PR00792">
    <property type="entry name" value="PEPSIN"/>
</dbReference>
<dbReference type="AlphaFoldDB" id="A0A8H4W2D7"/>
<proteinExistence type="inferred from homology"/>
<dbReference type="Gene3D" id="2.40.70.10">
    <property type="entry name" value="Acid Proteases"/>
    <property type="match status" value="2"/>
</dbReference>
<evidence type="ECO:0000313" key="5">
    <source>
        <dbReference type="EMBL" id="KAF4631167.1"/>
    </source>
</evidence>
<dbReference type="CDD" id="cd05471">
    <property type="entry name" value="pepsin_like"/>
    <property type="match status" value="1"/>
</dbReference>
<keyword evidence="3" id="KW-0472">Membrane</keyword>
<dbReference type="InterPro" id="IPR021109">
    <property type="entry name" value="Peptidase_aspartic_dom_sf"/>
</dbReference>
<evidence type="ECO:0000256" key="3">
    <source>
        <dbReference type="SAM" id="Phobius"/>
    </source>
</evidence>
<feature type="compositionally biased region" description="Basic and acidic residues" evidence="2">
    <location>
        <begin position="513"/>
        <end position="525"/>
    </location>
</feature>
<keyword evidence="6" id="KW-1185">Reference proteome</keyword>
<comment type="caution">
    <text evidence="5">The sequence shown here is derived from an EMBL/GenBank/DDBJ whole genome shotgun (WGS) entry which is preliminary data.</text>
</comment>
<dbReference type="InterPro" id="IPR033121">
    <property type="entry name" value="PEPTIDASE_A1"/>
</dbReference>
<dbReference type="SUPFAM" id="SSF50630">
    <property type="entry name" value="Acid proteases"/>
    <property type="match status" value="1"/>
</dbReference>
<name>A0A8H4W2D7_9HELO</name>
<feature type="domain" description="Peptidase A1" evidence="4">
    <location>
        <begin position="67"/>
        <end position="413"/>
    </location>
</feature>
<evidence type="ECO:0000256" key="2">
    <source>
        <dbReference type="SAM" id="MobiDB-lite"/>
    </source>
</evidence>
<dbReference type="PANTHER" id="PTHR47966:SF51">
    <property type="entry name" value="BETA-SITE APP-CLEAVING ENZYME, ISOFORM A-RELATED"/>
    <property type="match status" value="1"/>
</dbReference>
<keyword evidence="3" id="KW-1133">Transmembrane helix</keyword>
<comment type="similarity">
    <text evidence="1">Belongs to the peptidase A1 family.</text>
</comment>
<dbReference type="InterPro" id="IPR034164">
    <property type="entry name" value="Pepsin-like_dom"/>
</dbReference>
<dbReference type="Proteomes" id="UP000566819">
    <property type="component" value="Unassembled WGS sequence"/>
</dbReference>
<dbReference type="PROSITE" id="PS51767">
    <property type="entry name" value="PEPTIDASE_A1"/>
    <property type="match status" value="1"/>
</dbReference>
<reference evidence="5 6" key="1">
    <citation type="submission" date="2020-03" db="EMBL/GenBank/DDBJ databases">
        <title>Draft Genome Sequence of Cudoniella acicularis.</title>
        <authorList>
            <person name="Buettner E."/>
            <person name="Kellner H."/>
        </authorList>
    </citation>
    <scope>NUCLEOTIDE SEQUENCE [LARGE SCALE GENOMIC DNA]</scope>
    <source>
        <strain evidence="5 6">DSM 108380</strain>
    </source>
</reference>
<evidence type="ECO:0000259" key="4">
    <source>
        <dbReference type="PROSITE" id="PS51767"/>
    </source>
</evidence>
<dbReference type="Pfam" id="PF00026">
    <property type="entry name" value="Asp"/>
    <property type="match status" value="1"/>
</dbReference>
<dbReference type="EMBL" id="JAAMPI010000470">
    <property type="protein sequence ID" value="KAF4631167.1"/>
    <property type="molecule type" value="Genomic_DNA"/>
</dbReference>
<dbReference type="GO" id="GO:0006508">
    <property type="term" value="P:proteolysis"/>
    <property type="evidence" value="ECO:0007669"/>
    <property type="project" value="InterPro"/>
</dbReference>
<evidence type="ECO:0000313" key="6">
    <source>
        <dbReference type="Proteomes" id="UP000566819"/>
    </source>
</evidence>
<feature type="compositionally biased region" description="Basic and acidic residues" evidence="2">
    <location>
        <begin position="579"/>
        <end position="590"/>
    </location>
</feature>
<evidence type="ECO:0000256" key="1">
    <source>
        <dbReference type="ARBA" id="ARBA00007447"/>
    </source>
</evidence>
<feature type="region of interest" description="Disordered" evidence="2">
    <location>
        <begin position="1"/>
        <end position="37"/>
    </location>
</feature>
<gene>
    <name evidence="5" type="ORF">G7Y89_g6965</name>
</gene>
<dbReference type="GO" id="GO:0004190">
    <property type="term" value="F:aspartic-type endopeptidase activity"/>
    <property type="evidence" value="ECO:0007669"/>
    <property type="project" value="InterPro"/>
</dbReference>
<feature type="region of interest" description="Disordered" evidence="2">
    <location>
        <begin position="501"/>
        <end position="532"/>
    </location>
</feature>
<feature type="region of interest" description="Disordered" evidence="2">
    <location>
        <begin position="566"/>
        <end position="631"/>
    </location>
</feature>
<dbReference type="PANTHER" id="PTHR47966">
    <property type="entry name" value="BETA-SITE APP-CLEAVING ENZYME, ISOFORM A-RELATED"/>
    <property type="match status" value="1"/>
</dbReference>
<feature type="compositionally biased region" description="Basic and acidic residues" evidence="2">
    <location>
        <begin position="1"/>
        <end position="10"/>
    </location>
</feature>
<accession>A0A8H4W2D7</accession>
<dbReference type="GO" id="GO:0000324">
    <property type="term" value="C:fungal-type vacuole"/>
    <property type="evidence" value="ECO:0007669"/>
    <property type="project" value="TreeGrafter"/>
</dbReference>
<organism evidence="5 6">
    <name type="scientific">Cudoniella acicularis</name>
    <dbReference type="NCBI Taxonomy" id="354080"/>
    <lineage>
        <taxon>Eukaryota</taxon>
        <taxon>Fungi</taxon>
        <taxon>Dikarya</taxon>
        <taxon>Ascomycota</taxon>
        <taxon>Pezizomycotina</taxon>
        <taxon>Leotiomycetes</taxon>
        <taxon>Helotiales</taxon>
        <taxon>Tricladiaceae</taxon>
        <taxon>Cudoniella</taxon>
    </lineage>
</organism>